<accession>A0A8H3UZC6</accession>
<keyword evidence="7 10" id="KW-1133">Transmembrane helix</keyword>
<evidence type="ECO:0000313" key="14">
    <source>
        <dbReference type="Proteomes" id="UP000433883"/>
    </source>
</evidence>
<dbReference type="InterPro" id="IPR044746">
    <property type="entry name" value="ABCC_6TM_D1"/>
</dbReference>
<dbReference type="Pfam" id="PF05199">
    <property type="entry name" value="GMC_oxred_C"/>
    <property type="match status" value="1"/>
</dbReference>
<dbReference type="GO" id="GO:0005524">
    <property type="term" value="F:ATP binding"/>
    <property type="evidence" value="ECO:0007669"/>
    <property type="project" value="UniProtKB-KW"/>
</dbReference>
<name>A0A8H3UZC6_VENIN</name>
<dbReference type="GO" id="GO:0050660">
    <property type="term" value="F:flavin adenine dinucleotide binding"/>
    <property type="evidence" value="ECO:0007669"/>
    <property type="project" value="InterPro"/>
</dbReference>
<evidence type="ECO:0000256" key="7">
    <source>
        <dbReference type="ARBA" id="ARBA00022989"/>
    </source>
</evidence>
<feature type="domain" description="ABC transmembrane type-1" evidence="12">
    <location>
        <begin position="44"/>
        <end position="320"/>
    </location>
</feature>
<organism evidence="13 14">
    <name type="scientific">Venturia inaequalis</name>
    <name type="common">Apple scab fungus</name>
    <dbReference type="NCBI Taxonomy" id="5025"/>
    <lineage>
        <taxon>Eukaryota</taxon>
        <taxon>Fungi</taxon>
        <taxon>Dikarya</taxon>
        <taxon>Ascomycota</taxon>
        <taxon>Pezizomycotina</taxon>
        <taxon>Dothideomycetes</taxon>
        <taxon>Pleosporomycetidae</taxon>
        <taxon>Venturiales</taxon>
        <taxon>Venturiaceae</taxon>
        <taxon>Venturia</taxon>
    </lineage>
</organism>
<keyword evidence="3" id="KW-0813">Transport</keyword>
<feature type="transmembrane region" description="Helical" evidence="10">
    <location>
        <begin position="762"/>
        <end position="783"/>
    </location>
</feature>
<keyword evidence="5" id="KW-0547">Nucleotide-binding</keyword>
<dbReference type="CDD" id="cd18579">
    <property type="entry name" value="ABC_6TM_ABCC_D1"/>
    <property type="match status" value="1"/>
</dbReference>
<dbReference type="Gene3D" id="3.50.50.60">
    <property type="entry name" value="FAD/NAD(P)-binding domain"/>
    <property type="match status" value="1"/>
</dbReference>
<dbReference type="SUPFAM" id="SSF52540">
    <property type="entry name" value="P-loop containing nucleoside triphosphate hydrolases"/>
    <property type="match status" value="2"/>
</dbReference>
<dbReference type="Pfam" id="PF00005">
    <property type="entry name" value="ABC_tran"/>
    <property type="match status" value="2"/>
</dbReference>
<comment type="caution">
    <text evidence="13">The sequence shown here is derived from an EMBL/GenBank/DDBJ whole genome shotgun (WGS) entry which is preliminary data.</text>
</comment>
<dbReference type="SUPFAM" id="SSF90123">
    <property type="entry name" value="ABC transporter transmembrane region"/>
    <property type="match status" value="2"/>
</dbReference>
<feature type="transmembrane region" description="Helical" evidence="10">
    <location>
        <begin position="864"/>
        <end position="894"/>
    </location>
</feature>
<dbReference type="InterPro" id="IPR007867">
    <property type="entry name" value="GMC_OxRtase_C"/>
</dbReference>
<gene>
    <name evidence="13" type="ORF">BLS_001311</name>
</gene>
<dbReference type="PROSITE" id="PS00624">
    <property type="entry name" value="GMC_OXRED_2"/>
    <property type="match status" value="1"/>
</dbReference>
<dbReference type="PROSITE" id="PS50929">
    <property type="entry name" value="ABC_TM1F"/>
    <property type="match status" value="2"/>
</dbReference>
<evidence type="ECO:0000259" key="11">
    <source>
        <dbReference type="PROSITE" id="PS50893"/>
    </source>
</evidence>
<evidence type="ECO:0000256" key="6">
    <source>
        <dbReference type="ARBA" id="ARBA00022840"/>
    </source>
</evidence>
<evidence type="ECO:0008006" key="15">
    <source>
        <dbReference type="Google" id="ProtNLM"/>
    </source>
</evidence>
<evidence type="ECO:0000256" key="10">
    <source>
        <dbReference type="SAM" id="Phobius"/>
    </source>
</evidence>
<keyword evidence="6" id="KW-0067">ATP-binding</keyword>
<dbReference type="PROSITE" id="PS00211">
    <property type="entry name" value="ABC_TRANSPORTER_1"/>
    <property type="match status" value="1"/>
</dbReference>
<dbReference type="FunFam" id="1.20.1560.10:FF:000066">
    <property type="entry name" value="ABC multidrug transporter (Eurofung)"/>
    <property type="match status" value="1"/>
</dbReference>
<dbReference type="Pfam" id="PF00732">
    <property type="entry name" value="GMC_oxred_N"/>
    <property type="match status" value="1"/>
</dbReference>
<dbReference type="InterPro" id="IPR050173">
    <property type="entry name" value="ABC_transporter_C-like"/>
</dbReference>
<feature type="transmembrane region" description="Helical" evidence="10">
    <location>
        <begin position="48"/>
        <end position="64"/>
    </location>
</feature>
<evidence type="ECO:0000313" key="13">
    <source>
        <dbReference type="EMBL" id="KAE9977524.1"/>
    </source>
</evidence>
<dbReference type="SUPFAM" id="SSF51905">
    <property type="entry name" value="FAD/NAD(P)-binding domain"/>
    <property type="match status" value="1"/>
</dbReference>
<dbReference type="InterPro" id="IPR027417">
    <property type="entry name" value="P-loop_NTPase"/>
</dbReference>
<keyword evidence="4 10" id="KW-0812">Transmembrane</keyword>
<feature type="transmembrane region" description="Helical" evidence="10">
    <location>
        <begin position="299"/>
        <end position="325"/>
    </location>
</feature>
<dbReference type="GO" id="GO:0016614">
    <property type="term" value="F:oxidoreductase activity, acting on CH-OH group of donors"/>
    <property type="evidence" value="ECO:0007669"/>
    <property type="project" value="InterPro"/>
</dbReference>
<dbReference type="PANTHER" id="PTHR24223:SF399">
    <property type="entry name" value="ABC TRANSPORTER ATNG"/>
    <property type="match status" value="1"/>
</dbReference>
<feature type="domain" description="ABC transmembrane type-1" evidence="12">
    <location>
        <begin position="654"/>
        <end position="931"/>
    </location>
</feature>
<feature type="transmembrane region" description="Helical" evidence="10">
    <location>
        <begin position="654"/>
        <end position="672"/>
    </location>
</feature>
<dbReference type="Proteomes" id="UP000433883">
    <property type="component" value="Unassembled WGS sequence"/>
</dbReference>
<feature type="transmembrane region" description="Helical" evidence="10">
    <location>
        <begin position="174"/>
        <end position="192"/>
    </location>
</feature>
<dbReference type="Gene3D" id="1.20.1560.10">
    <property type="entry name" value="ABC transporter type 1, transmembrane domain"/>
    <property type="match status" value="2"/>
</dbReference>
<evidence type="ECO:0000256" key="2">
    <source>
        <dbReference type="ARBA" id="ARBA00010790"/>
    </source>
</evidence>
<evidence type="ECO:0000256" key="4">
    <source>
        <dbReference type="ARBA" id="ARBA00022692"/>
    </source>
</evidence>
<comment type="subcellular location">
    <subcellularLocation>
        <location evidence="1">Membrane</location>
        <topology evidence="1">Multi-pass membrane protein</topology>
    </subcellularLocation>
</comment>
<dbReference type="InterPro" id="IPR044726">
    <property type="entry name" value="ABCC_6TM_D2"/>
</dbReference>
<dbReference type="Gene3D" id="3.40.50.300">
    <property type="entry name" value="P-loop containing nucleotide triphosphate hydrolases"/>
    <property type="match status" value="2"/>
</dbReference>
<dbReference type="GO" id="GO:0016020">
    <property type="term" value="C:membrane"/>
    <property type="evidence" value="ECO:0007669"/>
    <property type="project" value="UniProtKB-SubCell"/>
</dbReference>
<evidence type="ECO:0000259" key="12">
    <source>
        <dbReference type="PROSITE" id="PS50929"/>
    </source>
</evidence>
<feature type="domain" description="ABC transporter" evidence="11">
    <location>
        <begin position="967"/>
        <end position="1202"/>
    </location>
</feature>
<dbReference type="EMBL" id="WNWQ01000129">
    <property type="protein sequence ID" value="KAE9977524.1"/>
    <property type="molecule type" value="Genomic_DNA"/>
</dbReference>
<evidence type="ECO:0000256" key="5">
    <source>
        <dbReference type="ARBA" id="ARBA00022741"/>
    </source>
</evidence>
<dbReference type="InterPro" id="IPR003439">
    <property type="entry name" value="ABC_transporter-like_ATP-bd"/>
</dbReference>
<feature type="transmembrane region" description="Helical" evidence="10">
    <location>
        <begin position="789"/>
        <end position="809"/>
    </location>
</feature>
<reference evidence="13 14" key="1">
    <citation type="submission" date="2019-11" db="EMBL/GenBank/DDBJ databases">
        <title>Venturia inaequalis Genome Resource.</title>
        <authorList>
            <person name="Lichtner F.J."/>
        </authorList>
    </citation>
    <scope>NUCLEOTIDE SEQUENCE [LARGE SCALE GENOMIC DNA]</scope>
    <source>
        <strain evidence="13">Bline_iso_100314</strain>
    </source>
</reference>
<evidence type="ECO:0000256" key="8">
    <source>
        <dbReference type="ARBA" id="ARBA00023136"/>
    </source>
</evidence>
<proteinExistence type="inferred from homology"/>
<keyword evidence="8 10" id="KW-0472">Membrane</keyword>
<dbReference type="InterPro" id="IPR036640">
    <property type="entry name" value="ABC1_TM_sf"/>
</dbReference>
<dbReference type="Pfam" id="PF00664">
    <property type="entry name" value="ABC_membrane"/>
    <property type="match status" value="2"/>
</dbReference>
<feature type="transmembrane region" description="Helical" evidence="10">
    <location>
        <begin position="692"/>
        <end position="716"/>
    </location>
</feature>
<comment type="similarity">
    <text evidence="2">Belongs to the GMC oxidoreductase family.</text>
</comment>
<dbReference type="InterPro" id="IPR017871">
    <property type="entry name" value="ABC_transporter-like_CS"/>
</dbReference>
<dbReference type="InterPro" id="IPR011527">
    <property type="entry name" value="ABC1_TM_dom"/>
</dbReference>
<dbReference type="InterPro" id="IPR000172">
    <property type="entry name" value="GMC_OxRdtase_N"/>
</dbReference>
<evidence type="ECO:0000256" key="9">
    <source>
        <dbReference type="ARBA" id="ARBA00023180"/>
    </source>
</evidence>
<dbReference type="GO" id="GO:0016887">
    <property type="term" value="F:ATP hydrolysis activity"/>
    <property type="evidence" value="ECO:0007669"/>
    <property type="project" value="InterPro"/>
</dbReference>
<keyword evidence="9" id="KW-0325">Glycoprotein</keyword>
<dbReference type="PANTHER" id="PTHR24223">
    <property type="entry name" value="ATP-BINDING CASSETTE SUB-FAMILY C"/>
    <property type="match status" value="1"/>
</dbReference>
<feature type="transmembrane region" description="Helical" evidence="10">
    <location>
        <begin position="76"/>
        <end position="97"/>
    </location>
</feature>
<evidence type="ECO:0000256" key="1">
    <source>
        <dbReference type="ARBA" id="ARBA00004141"/>
    </source>
</evidence>
<feature type="transmembrane region" description="Helical" evidence="10">
    <location>
        <begin position="260"/>
        <end position="279"/>
    </location>
</feature>
<protein>
    <recommendedName>
        <fullName evidence="15">ABC transporter</fullName>
    </recommendedName>
</protein>
<dbReference type="SMART" id="SM00382">
    <property type="entry name" value="AAA"/>
    <property type="match status" value="2"/>
</dbReference>
<dbReference type="GO" id="GO:0140359">
    <property type="term" value="F:ABC-type transporter activity"/>
    <property type="evidence" value="ECO:0007669"/>
    <property type="project" value="InterPro"/>
</dbReference>
<dbReference type="CDD" id="cd18580">
    <property type="entry name" value="ABC_6TM_ABCC_D2"/>
    <property type="match status" value="1"/>
</dbReference>
<dbReference type="SUPFAM" id="SSF54373">
    <property type="entry name" value="FAD-linked reductases, C-terminal domain"/>
    <property type="match status" value="1"/>
</dbReference>
<dbReference type="InterPro" id="IPR003593">
    <property type="entry name" value="AAA+_ATPase"/>
</dbReference>
<evidence type="ECO:0000256" key="3">
    <source>
        <dbReference type="ARBA" id="ARBA00022448"/>
    </source>
</evidence>
<dbReference type="PROSITE" id="PS50893">
    <property type="entry name" value="ABC_TRANSPORTER_2"/>
    <property type="match status" value="2"/>
</dbReference>
<dbReference type="InterPro" id="IPR036188">
    <property type="entry name" value="FAD/NAD-bd_sf"/>
</dbReference>
<feature type="domain" description="ABC transporter" evidence="11">
    <location>
        <begin position="373"/>
        <end position="601"/>
    </location>
</feature>
<dbReference type="Gene3D" id="3.30.560.10">
    <property type="entry name" value="Glucose Oxidase, domain 3"/>
    <property type="match status" value="1"/>
</dbReference>
<sequence length="1747" mass="190709">MRHLSKLNVIDQDFEDQAKGKLSFAYATICCLQWQLLGLVLPRAAMIAFNYSQTFLIATTISYLEKPLDQHIITHANGLIGAAVLVYLGIALATVNYNRKLYRMGTMFRGATASVIYTAALSSDSGYNQMTAVTLMSTDIDTLWRSMQHVIDFWARLLEVSIGIWLLWRQLGTVAIAPIITTILCVGLQVWLSKKTGSRQGKWVEAIQRRVGIASTVLRSMKSIKLAGLVHSMNDLLHNERVRELNLAKSFRAITTWNNVVSNAPGLLNALVVFAGYSIRAKLRNEPPLSTAQAFTSLAIIGLLTEPLCFLLVVIFSVAGATGCYHRVQNFLTSRGLTERRIFHEQNRMRDTSVFDIGMSKEDKSPTQLDRVLSISGLVLGSTTEARDTNEPVKFEAHEGTVTMILGPVGSGKSTLLNAILGEQALKEAVVKVDTPIIGYCSQTPWLQNSSVRDNIIGCGTYDADWYQSVIHICTLGPDLAQMPEQDSTIVGSRGVVLSGGQKHRIALARALYSRCSILVLDDFLGSLDKKTQRLLAHRLFSKNRHAQLLRTTIVLVTHITCFAHLSDQLVVLSATGSMEYHGAPASWISSHNDLASCQDYDIPEVQFANNLRHKEGAFVDVAERVVPTSTDQSRQTGDVTTWLYYGKSVGSPLILSAVSLIVAAVFCQNFQGIWLKLNTGPSLNVKKFIGVYALLAAVGFVAQGLVIGQLLVVIAPRSAIYLHKILLQATLKAPMSFFDVTDTSVLLNRFSQDMSLIDMQLPIASFQVAIQFVACLMAIALIAIGSNYMAATIPFTIFSLYWIQRFYLRTSRQIRLLDLESKSPLYKHFTETIEGITTIRAFGWQKKFDETAIRYLDYSQRPYYVLFCIQQWLALTLDLLVAILATTLIALALRVPTRSSPGSLGVALTSVLLFNASSQGLIKTWTDAETSLGSVARTKSFAEETPVEDDADDAVDPGSDWPQGGVQVSKLKVIYGETTALDEISFTIKPGQKFAIVGRTGSGKSTLLSTIMRLIDPTSGTITIDGQDIANIPRNTVRDRLICLPQDALIFPGTFRFNLVPDSRITETSLILSALERVNLLTLVEQRGGIDAEITPDSLSHGEQQLLALARAILRKDLARGRCILILDEATSNLDAATEGLVKTVIEEEFSGVTVVAVAHRLDGVGDVDGVLVLEGGKPVLGRAGNTIAARLAQNASISVAVIEAGSFYQIDNGNGSVIPALATTQFVGADANDTQPLIDWGFVTTPQAGANNRILQYARGKTLGGSSARNYMAFHRGTKGSYQWWADEVGDQSYTWSNLLPYFKKSTNLTTPNTSERAQNGTVLYDPSAFDPNGGPLQLGWPNFADPFLTWAQQGMDAAGIPISSLNFNSGVLNGSAYSPSTIDPQMRRSSSQTSFLEQAMDETDIKVYTQSFARQILFDANKRASSVIVTSGRVNFTLSANKEIILSAGAFQSPQLLMVSGIGPEATLKAYGIPQIKILEGVGQNLWDQPFFGVAHRVDLPTASLMVNSPDAAASAAQQYLQNSTGPLTAPPGMIAWEQIPQNLLSNATIQALEQFPKDWPQAEYLPVPGYLGYNRNYRTADPHDGYNYATISVALITPLSRGNVTINSANMMDPPIINPNWLTAPEDIDQAIASFKRIRQIWSKMGNITIGPEYLPGPNVTTDAQILHFIRESVIEIYHASATCKMGRASDALAVVDSKARVFGVEGLRVVDASAFPFLTPGHPQSGIYMLAEKIADDILSGR</sequence>